<dbReference type="EMBL" id="FNZZ01000001">
    <property type="protein sequence ID" value="SEK31445.1"/>
    <property type="molecule type" value="Genomic_DNA"/>
</dbReference>
<dbReference type="OrthoDB" id="7472509at2"/>
<dbReference type="RefSeq" id="WP_093002400.1">
    <property type="nucleotide sequence ID" value="NZ_FNZZ01000001.1"/>
</dbReference>
<keyword evidence="2" id="KW-1185">Reference proteome</keyword>
<evidence type="ECO:0008006" key="3">
    <source>
        <dbReference type="Google" id="ProtNLM"/>
    </source>
</evidence>
<evidence type="ECO:0000313" key="1">
    <source>
        <dbReference type="EMBL" id="SEK31445.1"/>
    </source>
</evidence>
<sequence>MLFALFLQVAATINSPPADWRTLPALRAPTTEAAELVSDYVRDEVRAGRCAAPQPGTLSIDLAVYVAETGRVRRIVPRAINCPTVEQYASGVALRSLRGQIEPPEMVGWHRMTIAFTWR</sequence>
<gene>
    <name evidence="1" type="ORF">SAMN05216382_0169</name>
</gene>
<dbReference type="AlphaFoldDB" id="A0A1H7G6P8"/>
<evidence type="ECO:0000313" key="2">
    <source>
        <dbReference type="Proteomes" id="UP000199214"/>
    </source>
</evidence>
<protein>
    <recommendedName>
        <fullName evidence="3">TonB C-terminal domain-containing protein</fullName>
    </recommendedName>
</protein>
<dbReference type="Proteomes" id="UP000199214">
    <property type="component" value="Unassembled WGS sequence"/>
</dbReference>
<dbReference type="STRING" id="1855283.SAMN05216382_0169"/>
<accession>A0A1H7G6P8</accession>
<organism evidence="1 2">
    <name type="scientific">Sphingomonas palmae</name>
    <dbReference type="NCBI Taxonomy" id="1855283"/>
    <lineage>
        <taxon>Bacteria</taxon>
        <taxon>Pseudomonadati</taxon>
        <taxon>Pseudomonadota</taxon>
        <taxon>Alphaproteobacteria</taxon>
        <taxon>Sphingomonadales</taxon>
        <taxon>Sphingomonadaceae</taxon>
        <taxon>Sphingomonas</taxon>
    </lineage>
</organism>
<proteinExistence type="predicted"/>
<reference evidence="2" key="1">
    <citation type="submission" date="2016-10" db="EMBL/GenBank/DDBJ databases">
        <authorList>
            <person name="Varghese N."/>
            <person name="Submissions S."/>
        </authorList>
    </citation>
    <scope>NUCLEOTIDE SEQUENCE [LARGE SCALE GENOMIC DNA]</scope>
    <source>
        <strain evidence="2">JS21-1</strain>
    </source>
</reference>
<name>A0A1H7G6P8_9SPHN</name>